<keyword evidence="10" id="KW-1185">Reference proteome</keyword>
<accession>A0ABW4IDC3</accession>
<gene>
    <name evidence="9" type="ORF">ACFSAH_09790</name>
</gene>
<evidence type="ECO:0000313" key="10">
    <source>
        <dbReference type="Proteomes" id="UP001597118"/>
    </source>
</evidence>
<comment type="similarity">
    <text evidence="2">Belongs to the outer membrane factor (OMF) (TC 1.B.17) family.</text>
</comment>
<evidence type="ECO:0000256" key="8">
    <source>
        <dbReference type="SAM" id="Coils"/>
    </source>
</evidence>
<evidence type="ECO:0000256" key="1">
    <source>
        <dbReference type="ARBA" id="ARBA00004442"/>
    </source>
</evidence>
<sequence>MKNISLLALFVGSCVVSVPSRAQDVLGLKEVWGKVENNYPGIQFKDAHIQSLKIDSVLLISKYLPKVNAQFQNSYSTYTGTNGAFYPQAGLFNVSGSATSINGVDETFNAFGSVVGSWDVFQFGKKSIEKNIANLEIKKSYEDYASYILALKADVTRRYLEQVYQYESLGWSTQNINRLQEILEITKTLAISGLKPTADTLLAASAYQLVLADKDAVQSNYLASDYYLKLYLGTVNDEPLELEKAAFLKGFQGNVLYTDSAFVNPALKYQQLHQEGFLLKKKNSNRSLFPSLALLGGFSTRSVGIYPNGFVSNSWKNGFDNIANNYMVGLGLRWDITNLYVGKKEAKKYQALELSAAKAYDEVKLKDETSRKASLAQLNELRRQLEKSKLSVEQAREAYEMYFTRYESGLMNLTELLQIQGQLQQTEKAYLDASKKYWFQVVVFAQLNGDFNNLFDKF</sequence>
<dbReference type="PANTHER" id="PTHR30026:SF20">
    <property type="entry name" value="OUTER MEMBRANE PROTEIN TOLC"/>
    <property type="match status" value="1"/>
</dbReference>
<dbReference type="Pfam" id="PF02321">
    <property type="entry name" value="OEP"/>
    <property type="match status" value="2"/>
</dbReference>
<keyword evidence="8" id="KW-0175">Coiled coil</keyword>
<keyword evidence="7" id="KW-0998">Cell outer membrane</keyword>
<protein>
    <submittedName>
        <fullName evidence="9">TolC family protein</fullName>
    </submittedName>
</protein>
<dbReference type="Gene3D" id="1.20.1600.10">
    <property type="entry name" value="Outer membrane efflux proteins (OEP)"/>
    <property type="match status" value="1"/>
</dbReference>
<keyword evidence="5" id="KW-0812">Transmembrane</keyword>
<proteinExistence type="inferred from homology"/>
<dbReference type="InterPro" id="IPR003423">
    <property type="entry name" value="OMP_efflux"/>
</dbReference>
<evidence type="ECO:0000256" key="6">
    <source>
        <dbReference type="ARBA" id="ARBA00023136"/>
    </source>
</evidence>
<dbReference type="RefSeq" id="WP_379662547.1">
    <property type="nucleotide sequence ID" value="NZ_JBHUDG010000015.1"/>
</dbReference>
<name>A0ABW4IDC3_9SPHI</name>
<evidence type="ECO:0000256" key="5">
    <source>
        <dbReference type="ARBA" id="ARBA00022692"/>
    </source>
</evidence>
<evidence type="ECO:0000256" key="2">
    <source>
        <dbReference type="ARBA" id="ARBA00007613"/>
    </source>
</evidence>
<keyword evidence="6" id="KW-0472">Membrane</keyword>
<keyword evidence="3" id="KW-0813">Transport</keyword>
<organism evidence="9 10">
    <name type="scientific">Pseudopedobacter beijingensis</name>
    <dbReference type="NCBI Taxonomy" id="1207056"/>
    <lineage>
        <taxon>Bacteria</taxon>
        <taxon>Pseudomonadati</taxon>
        <taxon>Bacteroidota</taxon>
        <taxon>Sphingobacteriia</taxon>
        <taxon>Sphingobacteriales</taxon>
        <taxon>Sphingobacteriaceae</taxon>
        <taxon>Pseudopedobacter</taxon>
    </lineage>
</organism>
<dbReference type="EMBL" id="JBHUDG010000015">
    <property type="protein sequence ID" value="MFD1630170.1"/>
    <property type="molecule type" value="Genomic_DNA"/>
</dbReference>
<evidence type="ECO:0000313" key="9">
    <source>
        <dbReference type="EMBL" id="MFD1630170.1"/>
    </source>
</evidence>
<evidence type="ECO:0000256" key="3">
    <source>
        <dbReference type="ARBA" id="ARBA00022448"/>
    </source>
</evidence>
<evidence type="ECO:0000256" key="4">
    <source>
        <dbReference type="ARBA" id="ARBA00022452"/>
    </source>
</evidence>
<dbReference type="Proteomes" id="UP001597118">
    <property type="component" value="Unassembled WGS sequence"/>
</dbReference>
<dbReference type="InterPro" id="IPR051906">
    <property type="entry name" value="TolC-like"/>
</dbReference>
<comment type="caution">
    <text evidence="9">The sequence shown here is derived from an EMBL/GenBank/DDBJ whole genome shotgun (WGS) entry which is preliminary data.</text>
</comment>
<comment type="subcellular location">
    <subcellularLocation>
        <location evidence="1">Cell outer membrane</location>
    </subcellularLocation>
</comment>
<keyword evidence="4" id="KW-1134">Transmembrane beta strand</keyword>
<evidence type="ECO:0000256" key="7">
    <source>
        <dbReference type="ARBA" id="ARBA00023237"/>
    </source>
</evidence>
<reference evidence="10" key="1">
    <citation type="journal article" date="2019" name="Int. J. Syst. Evol. Microbiol.">
        <title>The Global Catalogue of Microorganisms (GCM) 10K type strain sequencing project: providing services to taxonomists for standard genome sequencing and annotation.</title>
        <authorList>
            <consortium name="The Broad Institute Genomics Platform"/>
            <consortium name="The Broad Institute Genome Sequencing Center for Infectious Disease"/>
            <person name="Wu L."/>
            <person name="Ma J."/>
        </authorList>
    </citation>
    <scope>NUCLEOTIDE SEQUENCE [LARGE SCALE GENOMIC DNA]</scope>
    <source>
        <strain evidence="10">CCUG 53762</strain>
    </source>
</reference>
<dbReference type="SUPFAM" id="SSF56954">
    <property type="entry name" value="Outer membrane efflux proteins (OEP)"/>
    <property type="match status" value="1"/>
</dbReference>
<dbReference type="PANTHER" id="PTHR30026">
    <property type="entry name" value="OUTER MEMBRANE PROTEIN TOLC"/>
    <property type="match status" value="1"/>
</dbReference>
<feature type="coiled-coil region" evidence="8">
    <location>
        <begin position="371"/>
        <end position="398"/>
    </location>
</feature>